<dbReference type="PANTHER" id="PTHR47053">
    <property type="entry name" value="MUREIN DD-ENDOPEPTIDASE MEPH-RELATED"/>
    <property type="match status" value="1"/>
</dbReference>
<protein>
    <submittedName>
        <fullName evidence="6">Phage cell wall hydrolase</fullName>
        <ecNumber evidence="6">3.4.-.-</ecNumber>
    </submittedName>
</protein>
<comment type="caution">
    <text evidence="6">The sequence shown here is derived from an EMBL/GenBank/DDBJ whole genome shotgun (WGS) entry which is preliminary data.</text>
</comment>
<name>A0AB74QGR5_CLODI</name>
<dbReference type="PROSITE" id="PS51935">
    <property type="entry name" value="NLPC_P60"/>
    <property type="match status" value="1"/>
</dbReference>
<dbReference type="PANTHER" id="PTHR47053:SF1">
    <property type="entry name" value="MUREIN DD-ENDOPEPTIDASE MEPH-RELATED"/>
    <property type="match status" value="1"/>
</dbReference>
<dbReference type="GO" id="GO:0008234">
    <property type="term" value="F:cysteine-type peptidase activity"/>
    <property type="evidence" value="ECO:0007669"/>
    <property type="project" value="UniProtKB-KW"/>
</dbReference>
<feature type="domain" description="NlpC/P60" evidence="5">
    <location>
        <begin position="442"/>
        <end position="558"/>
    </location>
</feature>
<dbReference type="AlphaFoldDB" id="A0AB74QGR5"/>
<reference evidence="6 7" key="1">
    <citation type="submission" date="2019-02" db="EMBL/GenBank/DDBJ databases">
        <authorList>
            <consortium name="Pathogen Informatics"/>
        </authorList>
    </citation>
    <scope>NUCLEOTIDE SEQUENCE [LARGE SCALE GENOMIC DNA]</scope>
    <source>
        <strain evidence="7">clo34</strain>
    </source>
</reference>
<keyword evidence="3 6" id="KW-0378">Hydrolase</keyword>
<dbReference type="EMBL" id="CAADAN010000021">
    <property type="protein sequence ID" value="VFD36099.1"/>
    <property type="molecule type" value="Genomic_DNA"/>
</dbReference>
<evidence type="ECO:0000313" key="6">
    <source>
        <dbReference type="EMBL" id="VFD36099.1"/>
    </source>
</evidence>
<dbReference type="InterPro" id="IPR000064">
    <property type="entry name" value="NLP_P60_dom"/>
</dbReference>
<dbReference type="SUPFAM" id="SSF54001">
    <property type="entry name" value="Cysteine proteinases"/>
    <property type="match status" value="1"/>
</dbReference>
<keyword evidence="2" id="KW-0645">Protease</keyword>
<dbReference type="Proteomes" id="UP000411588">
    <property type="component" value="Unassembled WGS sequence"/>
</dbReference>
<dbReference type="Pfam" id="PF24032">
    <property type="entry name" value="YQBQ"/>
    <property type="match status" value="1"/>
</dbReference>
<dbReference type="Gene3D" id="3.90.1720.10">
    <property type="entry name" value="endopeptidase domain like (from Nostoc punctiforme)"/>
    <property type="match status" value="1"/>
</dbReference>
<evidence type="ECO:0000256" key="3">
    <source>
        <dbReference type="ARBA" id="ARBA00022801"/>
    </source>
</evidence>
<keyword evidence="4" id="KW-0788">Thiol protease</keyword>
<gene>
    <name evidence="6" type="primary">iap_9</name>
    <name evidence="6" type="ORF">SAMEA1402399_03833</name>
</gene>
<organism evidence="6 7">
    <name type="scientific">Clostridioides difficile</name>
    <name type="common">Peptoclostridium difficile</name>
    <dbReference type="NCBI Taxonomy" id="1496"/>
    <lineage>
        <taxon>Bacteria</taxon>
        <taxon>Bacillati</taxon>
        <taxon>Bacillota</taxon>
        <taxon>Clostridia</taxon>
        <taxon>Peptostreptococcales</taxon>
        <taxon>Peptostreptococcaceae</taxon>
        <taxon>Clostridioides</taxon>
    </lineage>
</organism>
<evidence type="ECO:0000256" key="1">
    <source>
        <dbReference type="ARBA" id="ARBA00007074"/>
    </source>
</evidence>
<evidence type="ECO:0000256" key="4">
    <source>
        <dbReference type="ARBA" id="ARBA00022807"/>
    </source>
</evidence>
<evidence type="ECO:0000256" key="2">
    <source>
        <dbReference type="ARBA" id="ARBA00022670"/>
    </source>
</evidence>
<dbReference type="InterPro" id="IPR056937">
    <property type="entry name" value="YqbQ/XkdQ"/>
</dbReference>
<dbReference type="InterPro" id="IPR038765">
    <property type="entry name" value="Papain-like_cys_pep_sf"/>
</dbReference>
<dbReference type="Pfam" id="PF00877">
    <property type="entry name" value="NLPC_P60"/>
    <property type="match status" value="1"/>
</dbReference>
<dbReference type="EC" id="3.4.-.-" evidence="6"/>
<proteinExistence type="inferred from homology"/>
<dbReference type="InterPro" id="IPR051202">
    <property type="entry name" value="Peptidase_C40"/>
</dbReference>
<sequence>MDKCTWSGDYRSPSRTLEFSIIQSASDINFRQIDIPVASTVCFYVDDKELFRGMIIDRSKDSSNNNIDFTAKDMGFLLLQSEVSYNFKDKLVEDIAKQVFVDNKFPLGNLPKTNVKYTKMFIGVTGYDTIMSVYTEASKTTKKKYMIESNLDKFNVIEKGVVTLNITFEEGFNLINTNFSESMENVKNKVLVVDQYGNKISEKINDSIFKDVGVIMQKVIQQQENSTIDIDGEFKGIEKTCSLKGYGDITCVTGRGVKVKDSYTKLIGLFYIDTDKHTWQNGDYQIELELNFENIMDEKSAGQDEQKEDGSEYTGGTEYSAEFTAYCPRKSEGGDKDCRGKKLDPSKKTCAAPMVGTYEKSYYTKDFLNKHPLMRYGDEIQLVTGVSSRDGTYKVNDNGPAIIIEKDGTYHIDILFGNVEEANNFGRRKGKIIIGGYSGNVTEKAKTVISEARKHLGKPYKWGGNGPSSFDCSGLMVYCFKKVNVNLPRTSSQQSKVGKKVEKNNLQAGDLVFFHNPVSHVGLYVGNGEFLHAPQTGDVVKISKLSNRKDFNTARRVL</sequence>
<accession>A0AB74QGR5</accession>
<evidence type="ECO:0000259" key="5">
    <source>
        <dbReference type="PROSITE" id="PS51935"/>
    </source>
</evidence>
<dbReference type="GO" id="GO:0006508">
    <property type="term" value="P:proteolysis"/>
    <property type="evidence" value="ECO:0007669"/>
    <property type="project" value="UniProtKB-KW"/>
</dbReference>
<dbReference type="RefSeq" id="WP_009894584.1">
    <property type="nucleotide sequence ID" value="NZ_BIVD01000016.1"/>
</dbReference>
<comment type="similarity">
    <text evidence="1">Belongs to the peptidase C40 family.</text>
</comment>
<evidence type="ECO:0000313" key="7">
    <source>
        <dbReference type="Proteomes" id="UP000411588"/>
    </source>
</evidence>